<evidence type="ECO:0000259" key="1">
    <source>
        <dbReference type="PROSITE" id="PS50832"/>
    </source>
</evidence>
<dbReference type="GO" id="GO:0003743">
    <property type="term" value="F:translation initiation factor activity"/>
    <property type="evidence" value="ECO:0007669"/>
    <property type="project" value="InterPro"/>
</dbReference>
<dbReference type="Gene3D" id="2.40.50.140">
    <property type="entry name" value="Nucleic acid-binding proteins"/>
    <property type="match status" value="1"/>
</dbReference>
<name>A0A6C0LMG7_9ZZZZ</name>
<dbReference type="InterPro" id="IPR012340">
    <property type="entry name" value="NA-bd_OB-fold"/>
</dbReference>
<feature type="domain" description="S1-like" evidence="1">
    <location>
        <begin position="25"/>
        <end position="102"/>
    </location>
</feature>
<sequence length="183" mass="20734">MVKNTTGGNKAKGQARKLTVQPVSSKLRLAREEGELYGKVKSMLGNGMCEVLCIDGKPRLCHIRGKFKGRGKRDNFMTRDSFILVGTREWEDDEAKVVKGKTKLPNCDLLEVYKDGDIERIKTSVKMDWSLFIEEKKSPSAADEIEFKENADEDEHREIMGSYEEGKSSIININDEEIDVDDI</sequence>
<accession>A0A6C0LMG7</accession>
<dbReference type="InterPro" id="IPR001253">
    <property type="entry name" value="TIF_eIF-1A"/>
</dbReference>
<proteinExistence type="predicted"/>
<protein>
    <recommendedName>
        <fullName evidence="1">S1-like domain-containing protein</fullName>
    </recommendedName>
</protein>
<dbReference type="EMBL" id="MN740523">
    <property type="protein sequence ID" value="QHU31108.1"/>
    <property type="molecule type" value="Genomic_DNA"/>
</dbReference>
<reference evidence="2" key="1">
    <citation type="journal article" date="2020" name="Nature">
        <title>Giant virus diversity and host interactions through global metagenomics.</title>
        <authorList>
            <person name="Schulz F."/>
            <person name="Roux S."/>
            <person name="Paez-Espino D."/>
            <person name="Jungbluth S."/>
            <person name="Walsh D.A."/>
            <person name="Denef V.J."/>
            <person name="McMahon K.D."/>
            <person name="Konstantinidis K.T."/>
            <person name="Eloe-Fadrosh E.A."/>
            <person name="Kyrpides N.C."/>
            <person name="Woyke T."/>
        </authorList>
    </citation>
    <scope>NUCLEOTIDE SEQUENCE</scope>
    <source>
        <strain evidence="2">GVMAG-M-3300027892-73</strain>
    </source>
</reference>
<evidence type="ECO:0000313" key="2">
    <source>
        <dbReference type="EMBL" id="QHU31108.1"/>
    </source>
</evidence>
<dbReference type="Pfam" id="PF01176">
    <property type="entry name" value="eIF-1a"/>
    <property type="match status" value="1"/>
</dbReference>
<dbReference type="GO" id="GO:0003723">
    <property type="term" value="F:RNA binding"/>
    <property type="evidence" value="ECO:0007669"/>
    <property type="project" value="InterPro"/>
</dbReference>
<dbReference type="SMART" id="SM00652">
    <property type="entry name" value="eIF1a"/>
    <property type="match status" value="1"/>
</dbReference>
<dbReference type="PROSITE" id="PS50832">
    <property type="entry name" value="S1_IF1_TYPE"/>
    <property type="match status" value="1"/>
</dbReference>
<organism evidence="2">
    <name type="scientific">viral metagenome</name>
    <dbReference type="NCBI Taxonomy" id="1070528"/>
    <lineage>
        <taxon>unclassified sequences</taxon>
        <taxon>metagenomes</taxon>
        <taxon>organismal metagenomes</taxon>
    </lineage>
</organism>
<dbReference type="PANTHER" id="PTHR21668">
    <property type="entry name" value="EIF-1A"/>
    <property type="match status" value="1"/>
</dbReference>
<dbReference type="AlphaFoldDB" id="A0A6C0LMG7"/>
<dbReference type="InterPro" id="IPR006196">
    <property type="entry name" value="RNA-binding_domain_S1_IF1"/>
</dbReference>
<dbReference type="SUPFAM" id="SSF50249">
    <property type="entry name" value="Nucleic acid-binding proteins"/>
    <property type="match status" value="1"/>
</dbReference>